<reference evidence="2" key="1">
    <citation type="submission" date="2019-08" db="EMBL/GenBank/DDBJ databases">
        <authorList>
            <person name="Kucharzyk K."/>
            <person name="Murdoch R.W."/>
            <person name="Higgins S."/>
            <person name="Loffler F."/>
        </authorList>
    </citation>
    <scope>NUCLEOTIDE SEQUENCE</scope>
</reference>
<evidence type="ECO:0000313" key="2">
    <source>
        <dbReference type="EMBL" id="MPL84699.1"/>
    </source>
</evidence>
<name>A0A644V047_9ZZZZ</name>
<protein>
    <submittedName>
        <fullName evidence="2">Uncharacterized protein</fullName>
    </submittedName>
</protein>
<feature type="region of interest" description="Disordered" evidence="1">
    <location>
        <begin position="1"/>
        <end position="21"/>
    </location>
</feature>
<organism evidence="2">
    <name type="scientific">bioreactor metagenome</name>
    <dbReference type="NCBI Taxonomy" id="1076179"/>
    <lineage>
        <taxon>unclassified sequences</taxon>
        <taxon>metagenomes</taxon>
        <taxon>ecological metagenomes</taxon>
    </lineage>
</organism>
<comment type="caution">
    <text evidence="2">The sequence shown here is derived from an EMBL/GenBank/DDBJ whole genome shotgun (WGS) entry which is preliminary data.</text>
</comment>
<dbReference type="AlphaFoldDB" id="A0A644V047"/>
<gene>
    <name evidence="2" type="ORF">SDC9_30664</name>
</gene>
<feature type="region of interest" description="Disordered" evidence="1">
    <location>
        <begin position="33"/>
        <end position="82"/>
    </location>
</feature>
<proteinExistence type="predicted"/>
<dbReference type="EMBL" id="VSSQ01000193">
    <property type="protein sequence ID" value="MPL84699.1"/>
    <property type="molecule type" value="Genomic_DNA"/>
</dbReference>
<evidence type="ECO:0000256" key="1">
    <source>
        <dbReference type="SAM" id="MobiDB-lite"/>
    </source>
</evidence>
<sequence>MATADAHQPDRPFTGGLARPRQALRVVLQAPRPTCRPRSQVQSAARTVRHSHRTAAGSDAGLMPIRTPPHTGNPTIEMAVQH</sequence>
<accession>A0A644V047</accession>